<dbReference type="EMBL" id="BOMQ01000043">
    <property type="protein sequence ID" value="GIE49885.1"/>
    <property type="molecule type" value="Genomic_DNA"/>
</dbReference>
<keyword evidence="3" id="KW-1185">Reference proteome</keyword>
<dbReference type="AlphaFoldDB" id="A0A919JIB7"/>
<accession>A0A919JIB7</accession>
<dbReference type="InterPro" id="IPR056077">
    <property type="entry name" value="DUF7660"/>
</dbReference>
<evidence type="ECO:0000259" key="1">
    <source>
        <dbReference type="Pfam" id="PF24693"/>
    </source>
</evidence>
<organism evidence="2 3">
    <name type="scientific">Actinoplanes nipponensis</name>
    <dbReference type="NCBI Taxonomy" id="135950"/>
    <lineage>
        <taxon>Bacteria</taxon>
        <taxon>Bacillati</taxon>
        <taxon>Actinomycetota</taxon>
        <taxon>Actinomycetes</taxon>
        <taxon>Micromonosporales</taxon>
        <taxon>Micromonosporaceae</taxon>
        <taxon>Actinoplanes</taxon>
    </lineage>
</organism>
<gene>
    <name evidence="2" type="ORF">Ani05nite_34190</name>
</gene>
<name>A0A919JIB7_9ACTN</name>
<protein>
    <recommendedName>
        <fullName evidence="1">DUF7660 domain-containing protein</fullName>
    </recommendedName>
</protein>
<evidence type="ECO:0000313" key="2">
    <source>
        <dbReference type="EMBL" id="GIE49885.1"/>
    </source>
</evidence>
<dbReference type="RefSeq" id="WP_203769425.1">
    <property type="nucleotide sequence ID" value="NZ_BAAAYJ010000107.1"/>
</dbReference>
<evidence type="ECO:0000313" key="3">
    <source>
        <dbReference type="Proteomes" id="UP000647172"/>
    </source>
</evidence>
<dbReference type="Proteomes" id="UP000647172">
    <property type="component" value="Unassembled WGS sequence"/>
</dbReference>
<feature type="domain" description="DUF7660" evidence="1">
    <location>
        <begin position="22"/>
        <end position="57"/>
    </location>
</feature>
<sequence length="89" mass="10173">MRRFFESPDGQYVGLGETVRSHDDLVDFVAALRANRTEEPQKWESSTLGAYLDAIARVAAYEVPDSAEGEFTARWADIAEWLWDGRNYE</sequence>
<proteinExistence type="predicted"/>
<comment type="caution">
    <text evidence="2">The sequence shown here is derived from an EMBL/GenBank/DDBJ whole genome shotgun (WGS) entry which is preliminary data.</text>
</comment>
<reference evidence="2" key="1">
    <citation type="submission" date="2021-01" db="EMBL/GenBank/DDBJ databases">
        <title>Whole genome shotgun sequence of Actinoplanes nipponensis NBRC 14063.</title>
        <authorList>
            <person name="Komaki H."/>
            <person name="Tamura T."/>
        </authorList>
    </citation>
    <scope>NUCLEOTIDE SEQUENCE</scope>
    <source>
        <strain evidence="2">NBRC 14063</strain>
    </source>
</reference>
<dbReference type="Pfam" id="PF24693">
    <property type="entry name" value="DUF7660"/>
    <property type="match status" value="1"/>
</dbReference>